<evidence type="ECO:0000313" key="2">
    <source>
        <dbReference type="EMBL" id="KAF5829599.1"/>
    </source>
</evidence>
<evidence type="ECO:0000313" key="3">
    <source>
        <dbReference type="Proteomes" id="UP000815325"/>
    </source>
</evidence>
<comment type="caution">
    <text evidence="2">The sequence shown here is derived from an EMBL/GenBank/DDBJ whole genome shotgun (WGS) entry which is preliminary data.</text>
</comment>
<dbReference type="Proteomes" id="UP000815325">
    <property type="component" value="Unassembled WGS sequence"/>
</dbReference>
<keyword evidence="3" id="KW-1185">Reference proteome</keyword>
<organism evidence="2 3">
    <name type="scientific">Dunaliella salina</name>
    <name type="common">Green alga</name>
    <name type="synonym">Protococcus salinus</name>
    <dbReference type="NCBI Taxonomy" id="3046"/>
    <lineage>
        <taxon>Eukaryota</taxon>
        <taxon>Viridiplantae</taxon>
        <taxon>Chlorophyta</taxon>
        <taxon>core chlorophytes</taxon>
        <taxon>Chlorophyceae</taxon>
        <taxon>CS clade</taxon>
        <taxon>Chlamydomonadales</taxon>
        <taxon>Dunaliellaceae</taxon>
        <taxon>Dunaliella</taxon>
    </lineage>
</organism>
<reference evidence="2" key="1">
    <citation type="submission" date="2017-08" db="EMBL/GenBank/DDBJ databases">
        <authorList>
            <person name="Polle J.E."/>
            <person name="Barry K."/>
            <person name="Cushman J."/>
            <person name="Schmutz J."/>
            <person name="Tran D."/>
            <person name="Hathwaick L.T."/>
            <person name="Yim W.C."/>
            <person name="Jenkins J."/>
            <person name="Mckie-Krisberg Z.M."/>
            <person name="Prochnik S."/>
            <person name="Lindquist E."/>
            <person name="Dockter R.B."/>
            <person name="Adam C."/>
            <person name="Molina H."/>
            <person name="Bunkerborg J."/>
            <person name="Jin E."/>
            <person name="Buchheim M."/>
            <person name="Magnuson J."/>
        </authorList>
    </citation>
    <scope>NUCLEOTIDE SEQUENCE</scope>
    <source>
        <strain evidence="2">CCAP 19/18</strain>
    </source>
</reference>
<proteinExistence type="predicted"/>
<name>A0ABQ7G4T6_DUNSA</name>
<feature type="region of interest" description="Disordered" evidence="1">
    <location>
        <begin position="246"/>
        <end position="271"/>
    </location>
</feature>
<gene>
    <name evidence="2" type="ORF">DUNSADRAFT_15864</name>
</gene>
<sequence>MEKDAHRLTLYSPCAAYECTAVQLLYCNLCSCTQSHVFFYDATCAHEQRHHFFLTMLCVNAQLCYCFSAAHRAHPGEASSTSSASSASSARRGHSKLAEVKCICSFKDMGLLIGCSYLMEGVESGLEAVRGTRDRYNKLCGGVAAGGVLGFAWYPRHPYARLAMTGTGALVGYLSYLSETASRRLLLDRQHKLEQELLGLPPQLHKQDLDPVYLQELFRIRQKQQIVNGVPERERKVTELDQLFRPHAQPQAPSSIQGLENGGDPATSAGNIWADGFEESVTSEGAAPAEQPMND</sequence>
<protein>
    <submittedName>
        <fullName evidence="2">Uncharacterized protein</fullName>
    </submittedName>
</protein>
<dbReference type="EMBL" id="MU070139">
    <property type="protein sequence ID" value="KAF5829599.1"/>
    <property type="molecule type" value="Genomic_DNA"/>
</dbReference>
<accession>A0ABQ7G4T6</accession>
<evidence type="ECO:0000256" key="1">
    <source>
        <dbReference type="SAM" id="MobiDB-lite"/>
    </source>
</evidence>